<evidence type="ECO:0000256" key="1">
    <source>
        <dbReference type="SAM" id="MobiDB-lite"/>
    </source>
</evidence>
<sequence length="140" mass="15094">MPAREPTRRFLLPAGMEPRYLSREEAAAYLGVSADTFDDEVASGMWPAARRRGSKGARLTWDRKVLDTYADQAAGILPSPSPEPEPAFSAPAPIRALAADASPPPPLHTQPKLTAEAAALRGLQNAPPRNRPKHRQPTPA</sequence>
<gene>
    <name evidence="2" type="ORF">D6Z83_11690</name>
    <name evidence="4" type="ORF">EBE87_15790</name>
    <name evidence="3" type="ORF">EBE87_20640</name>
</gene>
<feature type="compositionally biased region" description="Basic residues" evidence="1">
    <location>
        <begin position="130"/>
        <end position="140"/>
    </location>
</feature>
<proteinExistence type="predicted"/>
<evidence type="ECO:0000313" key="2">
    <source>
        <dbReference type="EMBL" id="RKK04007.1"/>
    </source>
</evidence>
<dbReference type="AlphaFoldDB" id="A0A3A9J9S4"/>
<dbReference type="OrthoDB" id="7220345at2"/>
<evidence type="ECO:0000313" key="3">
    <source>
        <dbReference type="EMBL" id="RMI19405.1"/>
    </source>
</evidence>
<dbReference type="EMBL" id="RAQU01000060">
    <property type="protein sequence ID" value="RKK04007.1"/>
    <property type="molecule type" value="Genomic_DNA"/>
</dbReference>
<feature type="compositionally biased region" description="Low complexity" evidence="1">
    <location>
        <begin position="86"/>
        <end position="101"/>
    </location>
</feature>
<comment type="caution">
    <text evidence="2">The sequence shown here is derived from an EMBL/GenBank/DDBJ whole genome shotgun (WGS) entry which is preliminary data.</text>
</comment>
<accession>A0A3A9J9S4</accession>
<dbReference type="RefSeq" id="WP_120638490.1">
    <property type="nucleotide sequence ID" value="NZ_RAQU01000060.1"/>
</dbReference>
<evidence type="ECO:0000313" key="5">
    <source>
        <dbReference type="Proteomes" id="UP000274097"/>
    </source>
</evidence>
<keyword evidence="2" id="KW-0238">DNA-binding</keyword>
<dbReference type="EMBL" id="RFLX01000020">
    <property type="protein sequence ID" value="RMI19405.1"/>
    <property type="molecule type" value="Genomic_DNA"/>
</dbReference>
<dbReference type="Proteomes" id="UP000278036">
    <property type="component" value="Unassembled WGS sequence"/>
</dbReference>
<evidence type="ECO:0000313" key="4">
    <source>
        <dbReference type="EMBL" id="RMI20284.1"/>
    </source>
</evidence>
<protein>
    <submittedName>
        <fullName evidence="2">DNA-binding protein</fullName>
    </submittedName>
</protein>
<dbReference type="Proteomes" id="UP000274097">
    <property type="component" value="Unassembled WGS sequence"/>
</dbReference>
<dbReference type="InParanoid" id="A0A3A9J9S4"/>
<name>A0A3A9J9S4_9PROT</name>
<keyword evidence="5" id="KW-1185">Reference proteome</keyword>
<dbReference type="GO" id="GO:0003677">
    <property type="term" value="F:DNA binding"/>
    <property type="evidence" value="ECO:0007669"/>
    <property type="project" value="UniProtKB-KW"/>
</dbReference>
<feature type="region of interest" description="Disordered" evidence="1">
    <location>
        <begin position="74"/>
        <end position="140"/>
    </location>
</feature>
<organism evidence="2 6">
    <name type="scientific">Teichococcus wenyumeiae</name>
    <dbReference type="NCBI Taxonomy" id="2478470"/>
    <lineage>
        <taxon>Bacteria</taxon>
        <taxon>Pseudomonadati</taxon>
        <taxon>Pseudomonadota</taxon>
        <taxon>Alphaproteobacteria</taxon>
        <taxon>Acetobacterales</taxon>
        <taxon>Roseomonadaceae</taxon>
        <taxon>Roseomonas</taxon>
    </lineage>
</organism>
<reference evidence="2 6" key="1">
    <citation type="submission" date="2018-09" db="EMBL/GenBank/DDBJ databases">
        <title>Roseomonas sp. nov., isolated from feces of Tibetan antelopes in the Qinghai-Tibet plateau, China.</title>
        <authorList>
            <person name="Tian Z."/>
        </authorList>
    </citation>
    <scope>NUCLEOTIDE SEQUENCE [LARGE SCALE GENOMIC DNA]</scope>
    <source>
        <strain evidence="3 5">Z23</strain>
        <strain evidence="2 6">Z24</strain>
    </source>
</reference>
<evidence type="ECO:0000313" key="6">
    <source>
        <dbReference type="Proteomes" id="UP000278036"/>
    </source>
</evidence>
<dbReference type="EMBL" id="RFLX01000012">
    <property type="protein sequence ID" value="RMI20284.1"/>
    <property type="molecule type" value="Genomic_DNA"/>
</dbReference>